<feature type="compositionally biased region" description="Basic and acidic residues" evidence="2">
    <location>
        <begin position="569"/>
        <end position="578"/>
    </location>
</feature>
<evidence type="ECO:0000256" key="2">
    <source>
        <dbReference type="SAM" id="MobiDB-lite"/>
    </source>
</evidence>
<reference evidence="4" key="1">
    <citation type="journal article" date="2019" name="Sci. Rep.">
        <title>Draft genome of Tanacetum cinerariifolium, the natural source of mosquito coil.</title>
        <authorList>
            <person name="Yamashiro T."/>
            <person name="Shiraishi A."/>
            <person name="Satake H."/>
            <person name="Nakayama K."/>
        </authorList>
    </citation>
    <scope>NUCLEOTIDE SEQUENCE</scope>
</reference>
<organism evidence="4">
    <name type="scientific">Tanacetum cinerariifolium</name>
    <name type="common">Dalmatian daisy</name>
    <name type="synonym">Chrysanthemum cinerariifolium</name>
    <dbReference type="NCBI Taxonomy" id="118510"/>
    <lineage>
        <taxon>Eukaryota</taxon>
        <taxon>Viridiplantae</taxon>
        <taxon>Streptophyta</taxon>
        <taxon>Embryophyta</taxon>
        <taxon>Tracheophyta</taxon>
        <taxon>Spermatophyta</taxon>
        <taxon>Magnoliopsida</taxon>
        <taxon>eudicotyledons</taxon>
        <taxon>Gunneridae</taxon>
        <taxon>Pentapetalae</taxon>
        <taxon>asterids</taxon>
        <taxon>campanulids</taxon>
        <taxon>Asterales</taxon>
        <taxon>Asteraceae</taxon>
        <taxon>Asteroideae</taxon>
        <taxon>Anthemideae</taxon>
        <taxon>Anthemidinae</taxon>
        <taxon>Tanacetum</taxon>
    </lineage>
</organism>
<evidence type="ECO:0000259" key="3">
    <source>
        <dbReference type="PROSITE" id="PS50158"/>
    </source>
</evidence>
<keyword evidence="1" id="KW-0862">Zinc</keyword>
<keyword evidence="1" id="KW-0479">Metal-binding</keyword>
<feature type="region of interest" description="Disordered" evidence="2">
    <location>
        <begin position="82"/>
        <end position="114"/>
    </location>
</feature>
<keyword evidence="1" id="KW-0863">Zinc-finger</keyword>
<dbReference type="EMBL" id="BKCJ010336718">
    <property type="protein sequence ID" value="GEZ88178.1"/>
    <property type="molecule type" value="Genomic_DNA"/>
</dbReference>
<dbReference type="InterPro" id="IPR001878">
    <property type="entry name" value="Znf_CCHC"/>
</dbReference>
<sequence>MALPDKHQLKFNIHKDAKSLMEAIEKRFGMNKETKKVQKILLKQQYENFTGSSSESLNQIHDKLQKLISQISFPRRYQSEVLKKPTHRVENSHSNLEEQDRFGRSNQSNSLQLDNDDLKQIDDDDLEEMDLKWQMAMLTMRARRFFQRTGRNLGANGTTSIRLNMSNVECYNCHRRRHFARECKSPKDIRNKETQRKNVPMKNQQTMPLWHPPPYVFLVLIMRNIYAPKPDLVFHDAPTVNETVPTAFNVEPSTTKLTKELSHSNRPFALLIEDWVSDLEEEYEGVPTQKAPSFVQTPEHVKTPRPSVKPDYDYYEKNMVQKPIRNHVMRGNHQHYARMTHPNPHWHVVPTTVLTRSRLVPFTVARAVTTIVPHINVPRPRIAKTIVTKSHSPLRSPINHRPSPKPSNFPQKVSTVKAPQVNAINYGLGPKKALTFLFHVHGNPQHALKDKGVIDSGCSRHMTRNISHLFDFEEINRGYVAFGGNPKGGKITDPLGKFDGKADEGFLVGYSSMNYEPVVVGNQPNFSAGIQEHFNADKAREGNVQQYVLFPLWSTGSKDPQNTNADTTFEVKEPESEVHVSPSSSVKTKEHDDKPRKEAKGKSLIELST</sequence>
<dbReference type="GO" id="GO:0008270">
    <property type="term" value="F:zinc ion binding"/>
    <property type="evidence" value="ECO:0007669"/>
    <property type="project" value="UniProtKB-KW"/>
</dbReference>
<protein>
    <recommendedName>
        <fullName evidence="3">CCHC-type domain-containing protein</fullName>
    </recommendedName>
</protein>
<evidence type="ECO:0000256" key="1">
    <source>
        <dbReference type="PROSITE-ProRule" id="PRU00047"/>
    </source>
</evidence>
<feature type="region of interest" description="Disordered" evidence="2">
    <location>
        <begin position="555"/>
        <end position="609"/>
    </location>
</feature>
<dbReference type="GO" id="GO:0003676">
    <property type="term" value="F:nucleic acid binding"/>
    <property type="evidence" value="ECO:0007669"/>
    <property type="project" value="InterPro"/>
</dbReference>
<proteinExistence type="predicted"/>
<feature type="compositionally biased region" description="Basic and acidic residues" evidence="2">
    <location>
        <begin position="82"/>
        <end position="103"/>
    </location>
</feature>
<gene>
    <name evidence="4" type="ORF">Tci_560151</name>
</gene>
<dbReference type="PROSITE" id="PS50158">
    <property type="entry name" value="ZF_CCHC"/>
    <property type="match status" value="1"/>
</dbReference>
<dbReference type="Gene3D" id="4.10.60.10">
    <property type="entry name" value="Zinc finger, CCHC-type"/>
    <property type="match status" value="1"/>
</dbReference>
<accession>A0A699IUZ7</accession>
<name>A0A699IUZ7_TANCI</name>
<feature type="domain" description="CCHC-type" evidence="3">
    <location>
        <begin position="170"/>
        <end position="185"/>
    </location>
</feature>
<feature type="region of interest" description="Disordered" evidence="2">
    <location>
        <begin position="391"/>
        <end position="412"/>
    </location>
</feature>
<comment type="caution">
    <text evidence="4">The sequence shown here is derived from an EMBL/GenBank/DDBJ whole genome shotgun (WGS) entry which is preliminary data.</text>
</comment>
<feature type="compositionally biased region" description="Polar residues" evidence="2">
    <location>
        <begin position="555"/>
        <end position="567"/>
    </location>
</feature>
<evidence type="ECO:0000313" key="4">
    <source>
        <dbReference type="EMBL" id="GEZ88178.1"/>
    </source>
</evidence>
<feature type="compositionally biased region" description="Basic and acidic residues" evidence="2">
    <location>
        <begin position="587"/>
        <end position="603"/>
    </location>
</feature>
<dbReference type="SUPFAM" id="SSF57756">
    <property type="entry name" value="Retrovirus zinc finger-like domains"/>
    <property type="match status" value="1"/>
</dbReference>
<dbReference type="InterPro" id="IPR036875">
    <property type="entry name" value="Znf_CCHC_sf"/>
</dbReference>
<dbReference type="AlphaFoldDB" id="A0A699IUZ7"/>